<dbReference type="GO" id="GO:0071770">
    <property type="term" value="P:DIM/DIP cell wall layer assembly"/>
    <property type="evidence" value="ECO:0007669"/>
    <property type="project" value="TreeGrafter"/>
</dbReference>
<dbReference type="PANTHER" id="PTHR43775:SF37">
    <property type="entry name" value="SI:DKEY-61P9.11"/>
    <property type="match status" value="1"/>
</dbReference>
<comment type="caution">
    <text evidence="4">The sequence shown here is derived from an EMBL/GenBank/DDBJ whole genome shotgun (WGS) entry which is preliminary data.</text>
</comment>
<dbReference type="SUPFAM" id="SSF52151">
    <property type="entry name" value="FabD/lysophospholipase-like"/>
    <property type="match status" value="1"/>
</dbReference>
<dbReference type="Pfam" id="PF00698">
    <property type="entry name" value="Acyl_transf_1"/>
    <property type="match status" value="1"/>
</dbReference>
<organism evidence="4 5">
    <name type="scientific">Sphingobium yanoikuyae</name>
    <name type="common">Sphingomonas yanoikuyae</name>
    <dbReference type="NCBI Taxonomy" id="13690"/>
    <lineage>
        <taxon>Bacteria</taxon>
        <taxon>Pseudomonadati</taxon>
        <taxon>Pseudomonadota</taxon>
        <taxon>Alphaproteobacteria</taxon>
        <taxon>Sphingomonadales</taxon>
        <taxon>Sphingomonadaceae</taxon>
        <taxon>Sphingobium</taxon>
    </lineage>
</organism>
<evidence type="ECO:0000259" key="3">
    <source>
        <dbReference type="SMART" id="SM00827"/>
    </source>
</evidence>
<keyword evidence="2" id="KW-0597">Phosphoprotein</keyword>
<name>A0AA42X348_SPHYA</name>
<dbReference type="InterPro" id="IPR050091">
    <property type="entry name" value="PKS_NRPS_Biosynth_Enz"/>
</dbReference>
<dbReference type="GO" id="GO:0005737">
    <property type="term" value="C:cytoplasm"/>
    <property type="evidence" value="ECO:0007669"/>
    <property type="project" value="TreeGrafter"/>
</dbReference>
<dbReference type="RefSeq" id="WP_279776370.1">
    <property type="nucleotide sequence ID" value="NZ_JAOCKX010000082.1"/>
</dbReference>
<evidence type="ECO:0000256" key="1">
    <source>
        <dbReference type="ARBA" id="ARBA00022450"/>
    </source>
</evidence>
<dbReference type="InterPro" id="IPR014043">
    <property type="entry name" value="Acyl_transferase_dom"/>
</dbReference>
<dbReference type="InterPro" id="IPR001227">
    <property type="entry name" value="Ac_transferase_dom_sf"/>
</dbReference>
<dbReference type="SMART" id="SM00827">
    <property type="entry name" value="PKS_AT"/>
    <property type="match status" value="1"/>
</dbReference>
<dbReference type="GO" id="GO:0006633">
    <property type="term" value="P:fatty acid biosynthetic process"/>
    <property type="evidence" value="ECO:0007669"/>
    <property type="project" value="TreeGrafter"/>
</dbReference>
<dbReference type="PANTHER" id="PTHR43775">
    <property type="entry name" value="FATTY ACID SYNTHASE"/>
    <property type="match status" value="1"/>
</dbReference>
<keyword evidence="4" id="KW-0012">Acyltransferase</keyword>
<dbReference type="InterPro" id="IPR016035">
    <property type="entry name" value="Acyl_Trfase/lysoPLipase"/>
</dbReference>
<keyword evidence="1" id="KW-0596">Phosphopantetheine</keyword>
<dbReference type="AlphaFoldDB" id="A0AA42X348"/>
<dbReference type="Proteomes" id="UP001162318">
    <property type="component" value="Unassembled WGS sequence"/>
</dbReference>
<dbReference type="Gene3D" id="3.40.366.10">
    <property type="entry name" value="Malonyl-Coenzyme A Acyl Carrier Protein, domain 2"/>
    <property type="match status" value="1"/>
</dbReference>
<sequence>MESGSVALLFGGLGSQYYGMAEDLFDGDPVFSRHVERIESEIFRIAGVSAIDFIKGRKEKRGERFTSLLSSSVTIFAVQLALAEAIMDYGIRPKILASASYGFLAAATLSEAISLGNAVRFMVGLASIVSEHGERGHMLAILGNHADFSDSALVEGGVDVAGVVSNSVFSIAVPRARLQAALTGLERGGLVWDELPIEYPFHTRWIDATEKPLRGMFSEFPYVDPKIPIIYSEGTERPARPSSDTFWNIVRSPTRLDFTFRELRSAGVEHFVDLSPGGGLAVSLRRDYPRSSGVSVHPVVMPFRGAGRRLPELLPGLFP</sequence>
<protein>
    <submittedName>
        <fullName evidence="4">Acyltransferase domain-containing protein</fullName>
    </submittedName>
</protein>
<evidence type="ECO:0000256" key="2">
    <source>
        <dbReference type="ARBA" id="ARBA00022553"/>
    </source>
</evidence>
<proteinExistence type="predicted"/>
<evidence type="ECO:0000313" key="4">
    <source>
        <dbReference type="EMBL" id="MDH2135022.1"/>
    </source>
</evidence>
<evidence type="ECO:0000313" key="5">
    <source>
        <dbReference type="Proteomes" id="UP001162318"/>
    </source>
</evidence>
<gene>
    <name evidence="4" type="ORF">N5J77_28235</name>
</gene>
<feature type="domain" description="Malonyl-CoA:ACP transacylase (MAT)" evidence="3">
    <location>
        <begin position="9"/>
        <end position="303"/>
    </location>
</feature>
<dbReference type="EMBL" id="JAOCKX010000082">
    <property type="protein sequence ID" value="MDH2135022.1"/>
    <property type="molecule type" value="Genomic_DNA"/>
</dbReference>
<accession>A0AA42X348</accession>
<reference evidence="4" key="1">
    <citation type="submission" date="2022-09" db="EMBL/GenBank/DDBJ databases">
        <title>Intensive care unit water sources are persistently colonized with multi-drug resistant bacteria and are the site of extensive horizontal gene transfer of antibiotic resistance genes.</title>
        <authorList>
            <person name="Diorio-Toth L."/>
        </authorList>
    </citation>
    <scope>NUCLEOTIDE SEQUENCE</scope>
    <source>
        <strain evidence="4">GD03659</strain>
    </source>
</reference>
<keyword evidence="4" id="KW-0808">Transferase</keyword>
<dbReference type="GO" id="GO:0004312">
    <property type="term" value="F:fatty acid synthase activity"/>
    <property type="evidence" value="ECO:0007669"/>
    <property type="project" value="TreeGrafter"/>
</dbReference>
<dbReference type="GO" id="GO:0005886">
    <property type="term" value="C:plasma membrane"/>
    <property type="evidence" value="ECO:0007669"/>
    <property type="project" value="TreeGrafter"/>
</dbReference>